<sequence>MMAHNSTLTVHQALYGNEEKSSSSPKNLSKWTLEADSDKLRCALGEAFAGTDTVGGEPILDWGFGHCSFKPEERVQLFQFMMAYPLYEDIQKPSFQICSENGNGDIKSLASVVEYDNDRNNSKKPFKKIREGWANLVTTMRLLLVHKEKVPDLFKSPDRKADLKRMEQKLGKNFQEKCDQWHFEHGPKGKHWFVHMVGVVPDHQGQGMGKELMAKLNDMADKMNQAMYLEAGERNRRFYEKMGFVVQHTVTLEDPDDAENSFLVHLMTREPHHETCS</sequence>
<protein>
    <submittedName>
        <fullName evidence="2">N-acetyltransferase</fullName>
    </submittedName>
</protein>
<organism evidence="2 3">
    <name type="scientific">Seminavis robusta</name>
    <dbReference type="NCBI Taxonomy" id="568900"/>
    <lineage>
        <taxon>Eukaryota</taxon>
        <taxon>Sar</taxon>
        <taxon>Stramenopiles</taxon>
        <taxon>Ochrophyta</taxon>
        <taxon>Bacillariophyta</taxon>
        <taxon>Bacillariophyceae</taxon>
        <taxon>Bacillariophycidae</taxon>
        <taxon>Naviculales</taxon>
        <taxon>Naviculaceae</taxon>
        <taxon>Seminavis</taxon>
    </lineage>
</organism>
<reference evidence="2" key="1">
    <citation type="submission" date="2020-06" db="EMBL/GenBank/DDBJ databases">
        <authorList>
            <consortium name="Plant Systems Biology data submission"/>
        </authorList>
    </citation>
    <scope>NUCLEOTIDE SEQUENCE</scope>
    <source>
        <strain evidence="2">D6</strain>
    </source>
</reference>
<dbReference type="CDD" id="cd04301">
    <property type="entry name" value="NAT_SF"/>
    <property type="match status" value="1"/>
</dbReference>
<dbReference type="PANTHER" id="PTHR42791">
    <property type="entry name" value="GNAT FAMILY ACETYLTRANSFERASE"/>
    <property type="match status" value="1"/>
</dbReference>
<dbReference type="SUPFAM" id="SSF55729">
    <property type="entry name" value="Acyl-CoA N-acyltransferases (Nat)"/>
    <property type="match status" value="1"/>
</dbReference>
<dbReference type="InterPro" id="IPR000182">
    <property type="entry name" value="GNAT_dom"/>
</dbReference>
<evidence type="ECO:0000313" key="2">
    <source>
        <dbReference type="EMBL" id="CAB9498365.1"/>
    </source>
</evidence>
<feature type="domain" description="N-acetyltransferase" evidence="1">
    <location>
        <begin position="187"/>
        <end position="270"/>
    </location>
</feature>
<dbReference type="InterPro" id="IPR052523">
    <property type="entry name" value="Trichothecene_AcTrans"/>
</dbReference>
<proteinExistence type="predicted"/>
<dbReference type="Proteomes" id="UP001153069">
    <property type="component" value="Unassembled WGS sequence"/>
</dbReference>
<evidence type="ECO:0000313" key="3">
    <source>
        <dbReference type="Proteomes" id="UP001153069"/>
    </source>
</evidence>
<dbReference type="AlphaFoldDB" id="A0A9N8DD83"/>
<gene>
    <name evidence="2" type="ORF">SEMRO_36_G022970.1</name>
</gene>
<keyword evidence="3" id="KW-1185">Reference proteome</keyword>
<dbReference type="Pfam" id="PF13508">
    <property type="entry name" value="Acetyltransf_7"/>
    <property type="match status" value="1"/>
</dbReference>
<name>A0A9N8DD83_9STRA</name>
<dbReference type="Gene3D" id="3.40.630.30">
    <property type="match status" value="1"/>
</dbReference>
<dbReference type="InterPro" id="IPR016181">
    <property type="entry name" value="Acyl_CoA_acyltransferase"/>
</dbReference>
<dbReference type="EMBL" id="CAICTM010000036">
    <property type="protein sequence ID" value="CAB9498365.1"/>
    <property type="molecule type" value="Genomic_DNA"/>
</dbReference>
<comment type="caution">
    <text evidence="2">The sequence shown here is derived from an EMBL/GenBank/DDBJ whole genome shotgun (WGS) entry which is preliminary data.</text>
</comment>
<dbReference type="GO" id="GO:0016747">
    <property type="term" value="F:acyltransferase activity, transferring groups other than amino-acyl groups"/>
    <property type="evidence" value="ECO:0007669"/>
    <property type="project" value="InterPro"/>
</dbReference>
<accession>A0A9N8DD83</accession>
<dbReference type="PROSITE" id="PS51186">
    <property type="entry name" value="GNAT"/>
    <property type="match status" value="1"/>
</dbReference>
<dbReference type="PANTHER" id="PTHR42791:SF1">
    <property type="entry name" value="N-ACETYLTRANSFERASE DOMAIN-CONTAINING PROTEIN"/>
    <property type="match status" value="1"/>
</dbReference>
<evidence type="ECO:0000259" key="1">
    <source>
        <dbReference type="PROSITE" id="PS51186"/>
    </source>
</evidence>
<dbReference type="OrthoDB" id="188254at2759"/>